<dbReference type="Pfam" id="PF05713">
    <property type="entry name" value="MobC"/>
    <property type="match status" value="1"/>
</dbReference>
<accession>A0AB37VAB8</accession>
<name>A0AB37VAB8_ENTCL</name>
<gene>
    <name evidence="2" type="ORF">DN595_26180</name>
</gene>
<organism evidence="2 3">
    <name type="scientific">Enterobacter cloacae</name>
    <dbReference type="NCBI Taxonomy" id="550"/>
    <lineage>
        <taxon>Bacteria</taxon>
        <taxon>Pseudomonadati</taxon>
        <taxon>Pseudomonadota</taxon>
        <taxon>Gammaproteobacteria</taxon>
        <taxon>Enterobacterales</taxon>
        <taxon>Enterobacteriaceae</taxon>
        <taxon>Enterobacter</taxon>
        <taxon>Enterobacter cloacae complex</taxon>
    </lineage>
</organism>
<protein>
    <submittedName>
        <fullName evidence="2">Plasmid mobilization relaxosome protein MobC</fullName>
    </submittedName>
</protein>
<sequence>MSYKDRYHRKHSVTLCFNDEEFAQVEELASMLKKPRAKAIRELILNKEFKLKKEISKNENGDVYYQLHKIGVNINQIARAINTDIDKFISHEFAEDFINLFEEITNEIEDIKRRI</sequence>
<dbReference type="RefSeq" id="WP_048216462.1">
    <property type="nucleotide sequence ID" value="NZ_QKPI01000138.1"/>
</dbReference>
<proteinExistence type="predicted"/>
<dbReference type="InterPro" id="IPR008687">
    <property type="entry name" value="MobC"/>
</dbReference>
<dbReference type="Proteomes" id="UP000289016">
    <property type="component" value="Unassembled WGS sequence"/>
</dbReference>
<evidence type="ECO:0000259" key="1">
    <source>
        <dbReference type="Pfam" id="PF05713"/>
    </source>
</evidence>
<evidence type="ECO:0000313" key="3">
    <source>
        <dbReference type="Proteomes" id="UP000289016"/>
    </source>
</evidence>
<reference evidence="2 3" key="1">
    <citation type="submission" date="2018-06" db="EMBL/GenBank/DDBJ databases">
        <title>Carbapenemase-producing Enterobacteriaceae present in wastewater treatment plant effluent and nearby surface waters in the US.</title>
        <authorList>
            <person name="Mathys D.A."/>
            <person name="Mollenkopf D.F."/>
            <person name="Feicht S.M."/>
            <person name="Adams R.J."/>
            <person name="Albers A.L."/>
            <person name="Grooters S.V."/>
            <person name="Stuever D.M."/>
            <person name="Daniels J.B."/>
            <person name="Wittum T.E."/>
        </authorList>
    </citation>
    <scope>NUCLEOTIDE SEQUENCE [LARGE SCALE GENOMIC DNA]</scope>
    <source>
        <strain evidence="2 3">GEO_23_Down_A</strain>
    </source>
</reference>
<evidence type="ECO:0000313" key="2">
    <source>
        <dbReference type="EMBL" id="RWT70644.1"/>
    </source>
</evidence>
<feature type="domain" description="Bacterial mobilisation" evidence="1">
    <location>
        <begin position="66"/>
        <end position="91"/>
    </location>
</feature>
<dbReference type="EMBL" id="QKPI01000138">
    <property type="protein sequence ID" value="RWT70644.1"/>
    <property type="molecule type" value="Genomic_DNA"/>
</dbReference>
<comment type="caution">
    <text evidence="2">The sequence shown here is derived from an EMBL/GenBank/DDBJ whole genome shotgun (WGS) entry which is preliminary data.</text>
</comment>
<dbReference type="AlphaFoldDB" id="A0AB37VAB8"/>